<evidence type="ECO:0000259" key="1">
    <source>
        <dbReference type="Pfam" id="PF13304"/>
    </source>
</evidence>
<dbReference type="Proteomes" id="UP000033870">
    <property type="component" value="Unassembled WGS sequence"/>
</dbReference>
<keyword evidence="2" id="KW-0540">Nuclease</keyword>
<dbReference type="AlphaFoldDB" id="A0A0G1YES8"/>
<dbReference type="SUPFAM" id="SSF52540">
    <property type="entry name" value="P-loop containing nucleoside triphosphate hydrolases"/>
    <property type="match status" value="1"/>
</dbReference>
<sequence>MDFKKLKITAEWQQFENIEIDFHDRLTILTGANASGKTTLLHLLARHCGWDAKSLATPKKDIKTKVWKWFSSFWVEDEEPKDTKGELNYSDGQKAILKVPKEQNEAQYNMQIEGQQGVKCFFIPSHRSIFRYQKVTQIPTANTINKKQAFDKVWNSNKSRYGGGNDVPSSFHIKEALICWSIFGQGNKDMDANETLLEYYNGFQEVLKKVLPKTLGFQKFAIRNSEVLLICTSGEFVIDASSGGISAIIDLAWQIYFYATEEKDNPNFTVLIDEVENHLHPTMQRQILPDFLGAFPNTRFIVSTHNPLIVGSVKESNVYALRYNENNKIVSERLDFINKAKTAAEILDEVLGVAFTMPIWVEDKLNEIVAKYSKESITKEKFTQMRNELKEMGLEKIMPEAVYSLIENSNDQTK</sequence>
<protein>
    <submittedName>
        <fullName evidence="2">ATP-dependent endonuclease of the OLD family-like protein</fullName>
    </submittedName>
</protein>
<dbReference type="Pfam" id="PF13304">
    <property type="entry name" value="AAA_21"/>
    <property type="match status" value="1"/>
</dbReference>
<organism evidence="2 3">
    <name type="scientific">Candidatus Magasanikbacteria bacterium GW2011_GWA2_56_11</name>
    <dbReference type="NCBI Taxonomy" id="1619044"/>
    <lineage>
        <taxon>Bacteria</taxon>
        <taxon>Candidatus Magasanikiibacteriota</taxon>
    </lineage>
</organism>
<name>A0A0G1YES8_9BACT</name>
<reference evidence="2 3" key="1">
    <citation type="journal article" date="2015" name="Nature">
        <title>rRNA introns, odd ribosomes, and small enigmatic genomes across a large radiation of phyla.</title>
        <authorList>
            <person name="Brown C.T."/>
            <person name="Hug L.A."/>
            <person name="Thomas B.C."/>
            <person name="Sharon I."/>
            <person name="Castelle C.J."/>
            <person name="Singh A."/>
            <person name="Wilkins M.J."/>
            <person name="Williams K.H."/>
            <person name="Banfield J.F."/>
        </authorList>
    </citation>
    <scope>NUCLEOTIDE SEQUENCE [LARGE SCALE GENOMIC DNA]</scope>
</reference>
<accession>A0A0G1YES8</accession>
<dbReference type="STRING" id="1619044.UY92_C0014G0046"/>
<dbReference type="GO" id="GO:0016887">
    <property type="term" value="F:ATP hydrolysis activity"/>
    <property type="evidence" value="ECO:0007669"/>
    <property type="project" value="InterPro"/>
</dbReference>
<dbReference type="GO" id="GO:0005524">
    <property type="term" value="F:ATP binding"/>
    <property type="evidence" value="ECO:0007669"/>
    <property type="project" value="InterPro"/>
</dbReference>
<evidence type="ECO:0000313" key="2">
    <source>
        <dbReference type="EMBL" id="KKW41721.1"/>
    </source>
</evidence>
<dbReference type="InterPro" id="IPR003959">
    <property type="entry name" value="ATPase_AAA_core"/>
</dbReference>
<dbReference type="PANTHER" id="PTHR43581:SF2">
    <property type="entry name" value="EXCINUCLEASE ATPASE SUBUNIT"/>
    <property type="match status" value="1"/>
</dbReference>
<proteinExistence type="predicted"/>
<keyword evidence="2" id="KW-0255">Endonuclease</keyword>
<dbReference type="GO" id="GO:0004519">
    <property type="term" value="F:endonuclease activity"/>
    <property type="evidence" value="ECO:0007669"/>
    <property type="project" value="UniProtKB-KW"/>
</dbReference>
<gene>
    <name evidence="2" type="ORF">UY92_C0014G0046</name>
</gene>
<comment type="caution">
    <text evidence="2">The sequence shown here is derived from an EMBL/GenBank/DDBJ whole genome shotgun (WGS) entry which is preliminary data.</text>
</comment>
<dbReference type="PANTHER" id="PTHR43581">
    <property type="entry name" value="ATP/GTP PHOSPHATASE"/>
    <property type="match status" value="1"/>
</dbReference>
<evidence type="ECO:0000313" key="3">
    <source>
        <dbReference type="Proteomes" id="UP000033870"/>
    </source>
</evidence>
<dbReference type="EMBL" id="LCRX01000014">
    <property type="protein sequence ID" value="KKW41721.1"/>
    <property type="molecule type" value="Genomic_DNA"/>
</dbReference>
<dbReference type="Gene3D" id="3.40.50.300">
    <property type="entry name" value="P-loop containing nucleotide triphosphate hydrolases"/>
    <property type="match status" value="1"/>
</dbReference>
<dbReference type="InterPro" id="IPR027417">
    <property type="entry name" value="P-loop_NTPase"/>
</dbReference>
<keyword evidence="2" id="KW-0378">Hydrolase</keyword>
<dbReference type="InterPro" id="IPR051396">
    <property type="entry name" value="Bact_Antivir_Def_Nuclease"/>
</dbReference>
<feature type="domain" description="ATPase AAA-type core" evidence="1">
    <location>
        <begin position="26"/>
        <end position="310"/>
    </location>
</feature>